<dbReference type="Proteomes" id="UP000549617">
    <property type="component" value="Unassembled WGS sequence"/>
</dbReference>
<evidence type="ECO:0000259" key="1">
    <source>
        <dbReference type="PROSITE" id="PS50943"/>
    </source>
</evidence>
<gene>
    <name evidence="2" type="ORF">FHS49_000980</name>
</gene>
<dbReference type="Pfam" id="PF13560">
    <property type="entry name" value="HTH_31"/>
    <property type="match status" value="1"/>
</dbReference>
<dbReference type="CDD" id="cd00093">
    <property type="entry name" value="HTH_XRE"/>
    <property type="match status" value="1"/>
</dbReference>
<sequence length="72" mass="7577">MSSAKTRSILIRLGKDLRAARLRRGMAIVDLAVGAGTSTSTIIRLEKGEAGVGIGMLADVLVVFGLNERLPI</sequence>
<keyword evidence="3" id="KW-1185">Reference proteome</keyword>
<evidence type="ECO:0000313" key="2">
    <source>
        <dbReference type="EMBL" id="MBB5684989.1"/>
    </source>
</evidence>
<comment type="caution">
    <text evidence="2">The sequence shown here is derived from an EMBL/GenBank/DDBJ whole genome shotgun (WGS) entry which is preliminary data.</text>
</comment>
<feature type="domain" description="HTH cro/C1-type" evidence="1">
    <location>
        <begin position="17"/>
        <end position="70"/>
    </location>
</feature>
<dbReference type="EMBL" id="JACIJC010000001">
    <property type="protein sequence ID" value="MBB5684989.1"/>
    <property type="molecule type" value="Genomic_DNA"/>
</dbReference>
<evidence type="ECO:0000313" key="3">
    <source>
        <dbReference type="Proteomes" id="UP000549617"/>
    </source>
</evidence>
<dbReference type="PROSITE" id="PS50943">
    <property type="entry name" value="HTH_CROC1"/>
    <property type="match status" value="1"/>
</dbReference>
<dbReference type="GO" id="GO:0003677">
    <property type="term" value="F:DNA binding"/>
    <property type="evidence" value="ECO:0007669"/>
    <property type="project" value="InterPro"/>
</dbReference>
<dbReference type="SMART" id="SM00530">
    <property type="entry name" value="HTH_XRE"/>
    <property type="match status" value="1"/>
</dbReference>
<dbReference type="InterPro" id="IPR001387">
    <property type="entry name" value="Cro/C1-type_HTH"/>
</dbReference>
<dbReference type="InterPro" id="IPR010982">
    <property type="entry name" value="Lambda_DNA-bd_dom_sf"/>
</dbReference>
<dbReference type="RefSeq" id="WP_221240370.1">
    <property type="nucleotide sequence ID" value="NZ_JACIJC010000001.1"/>
</dbReference>
<dbReference type="AlphaFoldDB" id="A0A7W9AG37"/>
<proteinExistence type="predicted"/>
<protein>
    <submittedName>
        <fullName evidence="2">Transcriptional regulator with XRE-family HTH domain</fullName>
    </submittedName>
</protein>
<accession>A0A7W9AG37</accession>
<dbReference type="SUPFAM" id="SSF47413">
    <property type="entry name" value="lambda repressor-like DNA-binding domains"/>
    <property type="match status" value="1"/>
</dbReference>
<reference evidence="2 3" key="1">
    <citation type="submission" date="2020-08" db="EMBL/GenBank/DDBJ databases">
        <title>Genomic Encyclopedia of Type Strains, Phase IV (KMG-IV): sequencing the most valuable type-strain genomes for metagenomic binning, comparative biology and taxonomic classification.</title>
        <authorList>
            <person name="Goeker M."/>
        </authorList>
    </citation>
    <scope>NUCLEOTIDE SEQUENCE [LARGE SCALE GENOMIC DNA]</scope>
    <source>
        <strain evidence="2 3">DSM 25079</strain>
    </source>
</reference>
<name>A0A7W9AG37_9SPHN</name>
<dbReference type="Gene3D" id="1.10.260.40">
    <property type="entry name" value="lambda repressor-like DNA-binding domains"/>
    <property type="match status" value="1"/>
</dbReference>
<organism evidence="2 3">
    <name type="scientific">Sphingobium boeckii</name>
    <dbReference type="NCBI Taxonomy" id="1082345"/>
    <lineage>
        <taxon>Bacteria</taxon>
        <taxon>Pseudomonadati</taxon>
        <taxon>Pseudomonadota</taxon>
        <taxon>Alphaproteobacteria</taxon>
        <taxon>Sphingomonadales</taxon>
        <taxon>Sphingomonadaceae</taxon>
        <taxon>Sphingobium</taxon>
    </lineage>
</organism>